<feature type="transmembrane region" description="Helical" evidence="12">
    <location>
        <begin position="275"/>
        <end position="295"/>
    </location>
</feature>
<dbReference type="NCBIfam" id="TIGR02005">
    <property type="entry name" value="PTS-IIBC-alpha"/>
    <property type="match status" value="1"/>
</dbReference>
<feature type="transmembrane region" description="Helical" evidence="12">
    <location>
        <begin position="174"/>
        <end position="194"/>
    </location>
</feature>
<evidence type="ECO:0000256" key="9">
    <source>
        <dbReference type="ARBA" id="ARBA00022989"/>
    </source>
</evidence>
<evidence type="ECO:0000259" key="14">
    <source>
        <dbReference type="PROSITE" id="PS51103"/>
    </source>
</evidence>
<dbReference type="GO" id="GO:0008982">
    <property type="term" value="F:protein-N(PI)-phosphohistidine-sugar phosphotransferase activity"/>
    <property type="evidence" value="ECO:0007669"/>
    <property type="project" value="InterPro"/>
</dbReference>
<evidence type="ECO:0000256" key="4">
    <source>
        <dbReference type="ARBA" id="ARBA00022597"/>
    </source>
</evidence>
<evidence type="ECO:0000313" key="15">
    <source>
        <dbReference type="EMBL" id="XCI29072.1"/>
    </source>
</evidence>
<feature type="transmembrane region" description="Helical" evidence="12">
    <location>
        <begin position="329"/>
        <end position="345"/>
    </location>
</feature>
<evidence type="ECO:0000256" key="2">
    <source>
        <dbReference type="ARBA" id="ARBA00022448"/>
    </source>
</evidence>
<feature type="transmembrane region" description="Helical" evidence="12">
    <location>
        <begin position="57"/>
        <end position="79"/>
    </location>
</feature>
<dbReference type="PROSITE" id="PS51098">
    <property type="entry name" value="PTS_EIIB_TYPE_1"/>
    <property type="match status" value="1"/>
</dbReference>
<feature type="transmembrane region" description="Helical" evidence="12">
    <location>
        <begin position="200"/>
        <end position="222"/>
    </location>
</feature>
<dbReference type="InterPro" id="IPR018113">
    <property type="entry name" value="PTrfase_EIIB_Cys"/>
</dbReference>
<dbReference type="EMBL" id="CP159485">
    <property type="protein sequence ID" value="XCI29072.1"/>
    <property type="molecule type" value="Genomic_DNA"/>
</dbReference>
<evidence type="ECO:0000256" key="5">
    <source>
        <dbReference type="ARBA" id="ARBA00022679"/>
    </source>
</evidence>
<sequence>MKGKIKEKVQRFGGAMFFPALLLPFAGILLGLTVILQNPQLFPFAVEGATYTKIVDIFLQTSLVIFSNLPIIFVLGIPITLAKKESGRACLTAYITYLTFNYFIGATLSHFGSNFGVDNYEAGALGLTEVAGVLTLDTNLIGAILAASLAVWIHNKYYDKEVPNMLQSFKGTPLVVIILFPITILAALITLVVWPSVQSGIYGMQSFMVDAGAAGVFSFTFLERILIPTGLHHFIYGPVFYGPIAVDGGTVNYWIQNLSSFANSTESLTTLFPQGGLMLTGMGKTFGTTGAAIAMYLSAKPENKKKVLGLLIPAVATAILTGITEPIEFTFLFVAPLLFLIHALLSASMATVLYIIGLSGNFQTGLIDFIFQNWLPLGANHYMVYIMQVVVGFGFMALYVVIFKALITKFNYATPGRGDKNISLKTKKDYKASKKAGSKSGSIDENLAIEYLKALGTKDNIESITNCATRLRVKVKDASKVASDDEFMEIGAAGVVRSGESLQVIVGLRVSQVRGYMEELISKE</sequence>
<feature type="transmembrane region" description="Helical" evidence="12">
    <location>
        <begin position="234"/>
        <end position="255"/>
    </location>
</feature>
<dbReference type="InterPro" id="IPR003352">
    <property type="entry name" value="PTS_EIIC"/>
</dbReference>
<dbReference type="RefSeq" id="WP_353893621.1">
    <property type="nucleotide sequence ID" value="NZ_CP159485.1"/>
</dbReference>
<feature type="transmembrane region" description="Helical" evidence="12">
    <location>
        <begin position="91"/>
        <end position="111"/>
    </location>
</feature>
<proteinExistence type="predicted"/>
<dbReference type="GO" id="GO:0009401">
    <property type="term" value="P:phosphoenolpyruvate-dependent sugar phosphotransferase system"/>
    <property type="evidence" value="ECO:0007669"/>
    <property type="project" value="UniProtKB-KW"/>
</dbReference>
<name>A0AAU8HUM2_9FIRM</name>
<dbReference type="PANTHER" id="PTHR30009">
    <property type="entry name" value="CYTOCHROME C-TYPE SYNTHESIS PROTEIN AND PTS TRANSMEMBRANE COMPONENT"/>
    <property type="match status" value="1"/>
</dbReference>
<dbReference type="Pfam" id="PF02378">
    <property type="entry name" value="PTS_EIIC"/>
    <property type="match status" value="1"/>
</dbReference>
<feature type="transmembrane region" description="Helical" evidence="12">
    <location>
        <begin position="12"/>
        <end position="37"/>
    </location>
</feature>
<evidence type="ECO:0000256" key="10">
    <source>
        <dbReference type="ARBA" id="ARBA00023136"/>
    </source>
</evidence>
<dbReference type="PROSITE" id="PS01035">
    <property type="entry name" value="PTS_EIIB_TYPE_1_CYS"/>
    <property type="match status" value="1"/>
</dbReference>
<dbReference type="InterPro" id="IPR050429">
    <property type="entry name" value="PTS_Glucose_EIICBA"/>
</dbReference>
<evidence type="ECO:0000256" key="6">
    <source>
        <dbReference type="ARBA" id="ARBA00022683"/>
    </source>
</evidence>
<comment type="subcellular location">
    <subcellularLocation>
        <location evidence="1">Cell membrane</location>
        <topology evidence="1">Multi-pass membrane protein</topology>
    </subcellularLocation>
</comment>
<keyword evidence="3" id="KW-1003">Cell membrane</keyword>
<evidence type="ECO:0000256" key="1">
    <source>
        <dbReference type="ARBA" id="ARBA00004651"/>
    </source>
</evidence>
<organism evidence="15">
    <name type="scientific">Proteinivorax hydrogeniformans</name>
    <dbReference type="NCBI Taxonomy" id="1826727"/>
    <lineage>
        <taxon>Bacteria</taxon>
        <taxon>Bacillati</taxon>
        <taxon>Bacillota</taxon>
        <taxon>Clostridia</taxon>
        <taxon>Eubacteriales</taxon>
        <taxon>Proteinivoracaceae</taxon>
        <taxon>Proteinivorax</taxon>
    </lineage>
</organism>
<dbReference type="CDD" id="cd00212">
    <property type="entry name" value="PTS_IIB_glc"/>
    <property type="match status" value="1"/>
</dbReference>
<reference evidence="15" key="1">
    <citation type="journal article" date="2018" name="Antonie Van Leeuwenhoek">
        <title>Proteinivorax hydrogeniformans sp. nov., an anaerobic, haloalkaliphilic bacterium fermenting proteinaceous compounds with high hydrogen production.</title>
        <authorList>
            <person name="Boltyanskaya Y."/>
            <person name="Detkova E."/>
            <person name="Pimenov N."/>
            <person name="Kevbrin V."/>
        </authorList>
    </citation>
    <scope>NUCLEOTIDE SEQUENCE</scope>
    <source>
        <strain evidence="15">Z-710</strain>
    </source>
</reference>
<keyword evidence="10 12" id="KW-0472">Membrane</keyword>
<dbReference type="GO" id="GO:0005886">
    <property type="term" value="C:plasma membrane"/>
    <property type="evidence" value="ECO:0007669"/>
    <property type="project" value="UniProtKB-SubCell"/>
</dbReference>
<protein>
    <submittedName>
        <fullName evidence="15">Alpha-glucoside-specific PTS transporter subunit IIBC</fullName>
        <ecNumber evidence="15">2.7.1.-</ecNumber>
    </submittedName>
</protein>
<feature type="transmembrane region" description="Helical" evidence="12">
    <location>
        <begin position="352"/>
        <end position="371"/>
    </location>
</feature>
<keyword evidence="8" id="KW-0418">Kinase</keyword>
<dbReference type="GO" id="GO:0090563">
    <property type="term" value="F:protein-phosphocysteine-sugar phosphotransferase activity"/>
    <property type="evidence" value="ECO:0007669"/>
    <property type="project" value="TreeGrafter"/>
</dbReference>
<dbReference type="InterPro" id="IPR001996">
    <property type="entry name" value="PTS_IIB_1"/>
</dbReference>
<dbReference type="Pfam" id="PF00367">
    <property type="entry name" value="PTS_EIIB"/>
    <property type="match status" value="1"/>
</dbReference>
<evidence type="ECO:0000259" key="13">
    <source>
        <dbReference type="PROSITE" id="PS51098"/>
    </source>
</evidence>
<dbReference type="GO" id="GO:0016301">
    <property type="term" value="F:kinase activity"/>
    <property type="evidence" value="ECO:0007669"/>
    <property type="project" value="UniProtKB-KW"/>
</dbReference>
<feature type="domain" description="PTS EIIC type-1" evidence="14">
    <location>
        <begin position="3"/>
        <end position="419"/>
    </location>
</feature>
<dbReference type="PROSITE" id="PS51103">
    <property type="entry name" value="PTS_EIIC_TYPE_1"/>
    <property type="match status" value="1"/>
</dbReference>
<accession>A0AAU8HUM2</accession>
<dbReference type="SUPFAM" id="SSF55604">
    <property type="entry name" value="Glucose permease domain IIB"/>
    <property type="match status" value="1"/>
</dbReference>
<evidence type="ECO:0000256" key="7">
    <source>
        <dbReference type="ARBA" id="ARBA00022692"/>
    </source>
</evidence>
<keyword evidence="6" id="KW-0598">Phosphotransferase system</keyword>
<feature type="transmembrane region" description="Helical" evidence="12">
    <location>
        <begin position="383"/>
        <end position="407"/>
    </location>
</feature>
<keyword evidence="5 15" id="KW-0808">Transferase</keyword>
<gene>
    <name evidence="15" type="ORF">PRVXH_000372</name>
</gene>
<keyword evidence="7 12" id="KW-0812">Transmembrane</keyword>
<dbReference type="PANTHER" id="PTHR30009:SF12">
    <property type="entry name" value="PHOSPHOTRANSFERASE IIC COMPONENT GLVC"/>
    <property type="match status" value="1"/>
</dbReference>
<dbReference type="NCBIfam" id="TIGR00826">
    <property type="entry name" value="EIIB_glc"/>
    <property type="match status" value="1"/>
</dbReference>
<dbReference type="InterPro" id="IPR013013">
    <property type="entry name" value="PTS_EIIC_1"/>
</dbReference>
<feature type="transmembrane region" description="Helical" evidence="12">
    <location>
        <begin position="131"/>
        <end position="153"/>
    </location>
</feature>
<keyword evidence="4" id="KW-0762">Sugar transport</keyword>
<dbReference type="InterPro" id="IPR036878">
    <property type="entry name" value="Glu_permease_IIB"/>
</dbReference>
<dbReference type="EC" id="2.7.1.-" evidence="15"/>
<feature type="transmembrane region" description="Helical" evidence="12">
    <location>
        <begin position="307"/>
        <end position="323"/>
    </location>
</feature>
<evidence type="ECO:0000256" key="11">
    <source>
        <dbReference type="PROSITE-ProRule" id="PRU00421"/>
    </source>
</evidence>
<feature type="domain" description="PTS EIIB type-1" evidence="13">
    <location>
        <begin position="445"/>
        <end position="524"/>
    </location>
</feature>
<keyword evidence="9 12" id="KW-1133">Transmembrane helix</keyword>
<dbReference type="AlphaFoldDB" id="A0AAU8HUM2"/>
<evidence type="ECO:0000256" key="12">
    <source>
        <dbReference type="SAM" id="Phobius"/>
    </source>
</evidence>
<evidence type="ECO:0000256" key="3">
    <source>
        <dbReference type="ARBA" id="ARBA00022475"/>
    </source>
</evidence>
<reference evidence="15" key="2">
    <citation type="submission" date="2024-06" db="EMBL/GenBank/DDBJ databases">
        <authorList>
            <person name="Petrova K.O."/>
            <person name="Toshchakov S.V."/>
            <person name="Boltjanskaja Y.V."/>
            <person name="Kevbrin V.V."/>
        </authorList>
    </citation>
    <scope>NUCLEOTIDE SEQUENCE</scope>
    <source>
        <strain evidence="15">Z-710</strain>
    </source>
</reference>
<feature type="active site" description="Phosphocysteine intermediate; for EIIB activity" evidence="11">
    <location>
        <position position="467"/>
    </location>
</feature>
<evidence type="ECO:0000256" key="8">
    <source>
        <dbReference type="ARBA" id="ARBA00022777"/>
    </source>
</evidence>
<dbReference type="InterPro" id="IPR010975">
    <property type="entry name" value="PTS_IIBC_a_glc"/>
</dbReference>
<keyword evidence="2" id="KW-0813">Transport</keyword>
<dbReference type="Gene3D" id="3.30.1360.60">
    <property type="entry name" value="Glucose permease domain IIB"/>
    <property type="match status" value="1"/>
</dbReference>